<keyword evidence="1" id="KW-0695">RNA-directed DNA polymerase</keyword>
<reference evidence="1 2" key="1">
    <citation type="journal article" date="2018" name="Sci. Rep.">
        <title>Genomic signatures of local adaptation to the degree of environmental predictability in rotifers.</title>
        <authorList>
            <person name="Franch-Gras L."/>
            <person name="Hahn C."/>
            <person name="Garcia-Roger E.M."/>
            <person name="Carmona M.J."/>
            <person name="Serra M."/>
            <person name="Gomez A."/>
        </authorList>
    </citation>
    <scope>NUCLEOTIDE SEQUENCE [LARGE SCALE GENOMIC DNA]</scope>
    <source>
        <strain evidence="1">HYR1</strain>
    </source>
</reference>
<dbReference type="PANTHER" id="PTHR33395:SF22">
    <property type="entry name" value="REVERSE TRANSCRIPTASE DOMAIN-CONTAINING PROTEIN"/>
    <property type="match status" value="1"/>
</dbReference>
<dbReference type="PANTHER" id="PTHR33395">
    <property type="entry name" value="TRANSCRIPTASE, PUTATIVE-RELATED-RELATED"/>
    <property type="match status" value="1"/>
</dbReference>
<proteinExistence type="predicted"/>
<dbReference type="Proteomes" id="UP000276133">
    <property type="component" value="Unassembled WGS sequence"/>
</dbReference>
<dbReference type="GO" id="GO:0003964">
    <property type="term" value="F:RNA-directed DNA polymerase activity"/>
    <property type="evidence" value="ECO:0007669"/>
    <property type="project" value="UniProtKB-KW"/>
</dbReference>
<protein>
    <submittedName>
        <fullName evidence="1">RNA-directed DNA polymerase from mobile element jockey-like</fullName>
    </submittedName>
</protein>
<keyword evidence="1" id="KW-0808">Transferase</keyword>
<keyword evidence="1" id="KW-0548">Nucleotidyltransferase</keyword>
<name>A0A3M7QGE6_BRAPC</name>
<organism evidence="1 2">
    <name type="scientific">Brachionus plicatilis</name>
    <name type="common">Marine rotifer</name>
    <name type="synonym">Brachionus muelleri</name>
    <dbReference type="NCBI Taxonomy" id="10195"/>
    <lineage>
        <taxon>Eukaryota</taxon>
        <taxon>Metazoa</taxon>
        <taxon>Spiralia</taxon>
        <taxon>Gnathifera</taxon>
        <taxon>Rotifera</taxon>
        <taxon>Eurotatoria</taxon>
        <taxon>Monogononta</taxon>
        <taxon>Pseudotrocha</taxon>
        <taxon>Ploima</taxon>
        <taxon>Brachionidae</taxon>
        <taxon>Brachionus</taxon>
    </lineage>
</organism>
<keyword evidence="2" id="KW-1185">Reference proteome</keyword>
<evidence type="ECO:0000313" key="1">
    <source>
        <dbReference type="EMBL" id="RNA10507.1"/>
    </source>
</evidence>
<dbReference type="OrthoDB" id="10056483at2759"/>
<sequence length="415" mass="47616">MNGFGSCVEVNLVNECSTELSNEQTEIDRSSWEDLTQMGAESCDLSPLNRSFIQAGEESGILRAKMGASNCLRYWYTNATSLNQDKLDELRVWCAVDVGIESILLGCIYRPEFLRNNKGVVCDKGIHKRRDENINESIKKAGNLIITWDQALVPTITKKLESADEFIRTLNESFMTQNIYFKTFQKKHHERTYMTNTFDLVITEGRERVYELEQGKVLGDAESGHVSISWCYGLAAGNIKGAGVQEQYEILLGEYEEVCEKYLRKCRDVDGRKERPPWMSRDLKGLIRKKANLWNRDAISGKKGSLDEYRVCTKNVRKSVKDAIKAYELIIISKAKDNPKLLYAYINNRQQTKESIRSIKSENGEIVTDRKEIASILNRQFKSVFIVDDDIEIPEFNQRTHMVFEGDVEEMFGLD</sequence>
<accession>A0A3M7QGE6</accession>
<comment type="caution">
    <text evidence="1">The sequence shown here is derived from an EMBL/GenBank/DDBJ whole genome shotgun (WGS) entry which is preliminary data.</text>
</comment>
<dbReference type="AlphaFoldDB" id="A0A3M7QGE6"/>
<gene>
    <name evidence="1" type="ORF">BpHYR1_007761</name>
</gene>
<dbReference type="EMBL" id="REGN01006176">
    <property type="protein sequence ID" value="RNA10507.1"/>
    <property type="molecule type" value="Genomic_DNA"/>
</dbReference>
<evidence type="ECO:0000313" key="2">
    <source>
        <dbReference type="Proteomes" id="UP000276133"/>
    </source>
</evidence>
<feature type="non-terminal residue" evidence="1">
    <location>
        <position position="415"/>
    </location>
</feature>